<comment type="caution">
    <text evidence="7">The sequence shown here is derived from an EMBL/GenBank/DDBJ whole genome shotgun (WGS) entry which is preliminary data.</text>
</comment>
<dbReference type="Proteomes" id="UP000462760">
    <property type="component" value="Unassembled WGS sequence"/>
</dbReference>
<reference evidence="7 8" key="1">
    <citation type="submission" date="2019-08" db="EMBL/GenBank/DDBJ databases">
        <title>In-depth cultivation of the pig gut microbiome towards novel bacterial diversity and tailored functional studies.</title>
        <authorList>
            <person name="Wylensek D."/>
            <person name="Hitch T.C.A."/>
            <person name="Clavel T."/>
        </authorList>
    </citation>
    <scope>NUCLEOTIDE SEQUENCE [LARGE SCALE GENOMIC DNA]</scope>
    <source>
        <strain evidence="7 8">Med78-601-WT-4W-RMD-3</strain>
    </source>
</reference>
<dbReference type="PANTHER" id="PTHR32196">
    <property type="entry name" value="ABC TRANSPORTER PERMEASE PROTEIN YPHD-RELATED-RELATED"/>
    <property type="match status" value="1"/>
</dbReference>
<feature type="transmembrane region" description="Helical" evidence="6">
    <location>
        <begin position="87"/>
        <end position="104"/>
    </location>
</feature>
<dbReference type="EMBL" id="VULR01000003">
    <property type="protein sequence ID" value="MSS42752.1"/>
    <property type="molecule type" value="Genomic_DNA"/>
</dbReference>
<keyword evidence="4 6" id="KW-1133">Transmembrane helix</keyword>
<keyword evidence="3 6" id="KW-0812">Transmembrane</keyword>
<dbReference type="GO" id="GO:0005886">
    <property type="term" value="C:plasma membrane"/>
    <property type="evidence" value="ECO:0007669"/>
    <property type="project" value="UniProtKB-SubCell"/>
</dbReference>
<dbReference type="OrthoDB" id="9778389at2"/>
<gene>
    <name evidence="7" type="ORF">FYJ27_03265</name>
</gene>
<evidence type="ECO:0000256" key="3">
    <source>
        <dbReference type="ARBA" id="ARBA00022692"/>
    </source>
</evidence>
<dbReference type="InterPro" id="IPR001851">
    <property type="entry name" value="ABC_transp_permease"/>
</dbReference>
<dbReference type="GO" id="GO:0022857">
    <property type="term" value="F:transmembrane transporter activity"/>
    <property type="evidence" value="ECO:0007669"/>
    <property type="project" value="InterPro"/>
</dbReference>
<evidence type="ECO:0000256" key="1">
    <source>
        <dbReference type="ARBA" id="ARBA00004651"/>
    </source>
</evidence>
<dbReference type="CDD" id="cd06574">
    <property type="entry name" value="TM_PBP1_branched-chain-AA_like"/>
    <property type="match status" value="1"/>
</dbReference>
<evidence type="ECO:0000256" key="5">
    <source>
        <dbReference type="ARBA" id="ARBA00023136"/>
    </source>
</evidence>
<feature type="transmembrane region" description="Helical" evidence="6">
    <location>
        <begin position="58"/>
        <end position="80"/>
    </location>
</feature>
<organism evidence="7 8">
    <name type="scientific">Anaerosalibacter bizertensis</name>
    <dbReference type="NCBI Taxonomy" id="932217"/>
    <lineage>
        <taxon>Bacteria</taxon>
        <taxon>Bacillati</taxon>
        <taxon>Bacillota</taxon>
        <taxon>Tissierellia</taxon>
        <taxon>Tissierellales</taxon>
        <taxon>Sporanaerobacteraceae</taxon>
        <taxon>Anaerosalibacter</taxon>
    </lineage>
</organism>
<keyword evidence="5 6" id="KW-0472">Membrane</keyword>
<dbReference type="AlphaFoldDB" id="A0A844FFN1"/>
<evidence type="ECO:0000313" key="7">
    <source>
        <dbReference type="EMBL" id="MSS42752.1"/>
    </source>
</evidence>
<accession>A0A844FFN1</accession>
<feature type="transmembrane region" description="Helical" evidence="6">
    <location>
        <begin position="225"/>
        <end position="246"/>
    </location>
</feature>
<feature type="transmembrane region" description="Helical" evidence="6">
    <location>
        <begin position="6"/>
        <end position="26"/>
    </location>
</feature>
<protein>
    <submittedName>
        <fullName evidence="7">ABC transporter permease</fullName>
    </submittedName>
</protein>
<feature type="transmembrane region" description="Helical" evidence="6">
    <location>
        <begin position="199"/>
        <end position="220"/>
    </location>
</feature>
<feature type="transmembrane region" description="Helical" evidence="6">
    <location>
        <begin position="258"/>
        <end position="275"/>
    </location>
</feature>
<evidence type="ECO:0000256" key="2">
    <source>
        <dbReference type="ARBA" id="ARBA00022475"/>
    </source>
</evidence>
<feature type="transmembrane region" description="Helical" evidence="6">
    <location>
        <begin position="124"/>
        <end position="143"/>
    </location>
</feature>
<comment type="subcellular location">
    <subcellularLocation>
        <location evidence="1">Cell membrane</location>
        <topology evidence="1">Multi-pass membrane protein</topology>
    </subcellularLocation>
</comment>
<dbReference type="RefSeq" id="WP_154483090.1">
    <property type="nucleotide sequence ID" value="NZ_VULR01000003.1"/>
</dbReference>
<dbReference type="Pfam" id="PF02653">
    <property type="entry name" value="BPD_transp_2"/>
    <property type="match status" value="1"/>
</dbReference>
<evidence type="ECO:0000256" key="6">
    <source>
        <dbReference type="SAM" id="Phobius"/>
    </source>
</evidence>
<feature type="transmembrane region" description="Helical" evidence="6">
    <location>
        <begin position="173"/>
        <end position="193"/>
    </location>
</feature>
<keyword evidence="2" id="KW-1003">Cell membrane</keyword>
<proteinExistence type="predicted"/>
<name>A0A844FFN1_9FIRM</name>
<evidence type="ECO:0000313" key="8">
    <source>
        <dbReference type="Proteomes" id="UP000462760"/>
    </source>
</evidence>
<evidence type="ECO:0000256" key="4">
    <source>
        <dbReference type="ARBA" id="ARBA00022989"/>
    </source>
</evidence>
<dbReference type="PANTHER" id="PTHR32196:SF69">
    <property type="entry name" value="BRANCHED-CHAIN AMINO ACID TRANSPORT SYSTEM, PERMEASE PROTEIN"/>
    <property type="match status" value="1"/>
</dbReference>
<sequence length="296" mass="31810">MDGFLLSILQQSFIFSIMVMGVYITYKILNFPDLSADGSFTLGASVSAALIIKGVNPYISLVIAMLAGGVAGAMTGFLNVKLKIKDILSGILVMVGLYSINLRIMGVSNVSLFNYETIFSNGNIMFINFFILILSAVLFTLFFKTKLGYVMKGTGDNENMIISLGLDTGKIKILALSISNGMIALSGGILAQYQGFSDINMGTGTVVMGLASIVLAYSIFRNIPFLNASVLCIIGTFLYRTSIALSLKLGFNPSDLKLISAIIVIIALTFGNESISLKKSFKLKRGLQGIFQSKIS</sequence>